<reference evidence="3 4" key="1">
    <citation type="journal article" date="2014" name="Genome Announc.">
        <title>Draft Genome Sequence of Lysobacter capsici AZ78, a Bacterium Antagonistic to Plant-Pathogenic Oomycetes.</title>
        <authorList>
            <person name="Puopolo G."/>
            <person name="Sonego P."/>
            <person name="Engelen K."/>
            <person name="Pertot I."/>
        </authorList>
    </citation>
    <scope>NUCLEOTIDE SEQUENCE [LARGE SCALE GENOMIC DNA]</scope>
    <source>
        <strain evidence="3 4">AZ78</strain>
    </source>
</reference>
<dbReference type="EMBL" id="JAJA02000001">
    <property type="protein sequence ID" value="KWS04059.1"/>
    <property type="molecule type" value="Genomic_DNA"/>
</dbReference>
<comment type="caution">
    <text evidence="3">The sequence shown here is derived from an EMBL/GenBank/DDBJ whole genome shotgun (WGS) entry which is preliminary data.</text>
</comment>
<evidence type="ECO:0000313" key="4">
    <source>
        <dbReference type="Proteomes" id="UP000023435"/>
    </source>
</evidence>
<dbReference type="GO" id="GO:0006310">
    <property type="term" value="P:DNA recombination"/>
    <property type="evidence" value="ECO:0007669"/>
    <property type="project" value="UniProtKB-KW"/>
</dbReference>
<evidence type="ECO:0000259" key="2">
    <source>
        <dbReference type="PROSITE" id="PS51898"/>
    </source>
</evidence>
<dbReference type="Proteomes" id="UP000023435">
    <property type="component" value="Unassembled WGS sequence"/>
</dbReference>
<dbReference type="GO" id="GO:0003677">
    <property type="term" value="F:DNA binding"/>
    <property type="evidence" value="ECO:0007669"/>
    <property type="project" value="InterPro"/>
</dbReference>
<dbReference type="SUPFAM" id="SSF56349">
    <property type="entry name" value="DNA breaking-rejoining enzymes"/>
    <property type="match status" value="1"/>
</dbReference>
<keyword evidence="4" id="KW-1185">Reference proteome</keyword>
<proteinExistence type="predicted"/>
<protein>
    <submittedName>
        <fullName evidence="3">Enzyme</fullName>
    </submittedName>
</protein>
<organism evidence="3 4">
    <name type="scientific">Lysobacter capsici AZ78</name>
    <dbReference type="NCBI Taxonomy" id="1444315"/>
    <lineage>
        <taxon>Bacteria</taxon>
        <taxon>Pseudomonadati</taxon>
        <taxon>Pseudomonadota</taxon>
        <taxon>Gammaproteobacteria</taxon>
        <taxon>Lysobacterales</taxon>
        <taxon>Lysobacteraceae</taxon>
        <taxon>Lysobacter</taxon>
    </lineage>
</organism>
<feature type="domain" description="Tyr recombinase" evidence="2">
    <location>
        <begin position="170"/>
        <end position="406"/>
    </location>
</feature>
<name>A0A108U7N6_9GAMM</name>
<keyword evidence="1" id="KW-0233">DNA recombination</keyword>
<dbReference type="InterPro" id="IPR002104">
    <property type="entry name" value="Integrase_catalytic"/>
</dbReference>
<dbReference type="InterPro" id="IPR013762">
    <property type="entry name" value="Integrase-like_cat_sf"/>
</dbReference>
<dbReference type="Gene3D" id="1.10.443.10">
    <property type="entry name" value="Intergrase catalytic core"/>
    <property type="match status" value="1"/>
</dbReference>
<dbReference type="InterPro" id="IPR011010">
    <property type="entry name" value="DNA_brk_join_enz"/>
</dbReference>
<dbReference type="InterPro" id="IPR048120">
    <property type="entry name" value="Integrase-like"/>
</dbReference>
<evidence type="ECO:0000256" key="1">
    <source>
        <dbReference type="ARBA" id="ARBA00023172"/>
    </source>
</evidence>
<evidence type="ECO:0000313" key="3">
    <source>
        <dbReference type="EMBL" id="KWS04059.1"/>
    </source>
</evidence>
<dbReference type="GO" id="GO:0015074">
    <property type="term" value="P:DNA integration"/>
    <property type="evidence" value="ECO:0007669"/>
    <property type="project" value="InterPro"/>
</dbReference>
<dbReference type="NCBIfam" id="NF041502">
    <property type="entry name" value="integrase_1"/>
    <property type="match status" value="1"/>
</dbReference>
<dbReference type="PROSITE" id="PS51898">
    <property type="entry name" value="TYR_RECOMBINASE"/>
    <property type="match status" value="1"/>
</dbReference>
<gene>
    <name evidence="3" type="ORF">AZ78_1608</name>
</gene>
<sequence>MPRAARTPRGAEMIRVKPKQVDAERKLKAQAVSKDGYPFTPAYDHWRLNKDVQITLALPGAIDAETEAGLRATLLRYAEEASARHTENMVTRFKRYLRDTGASQVTATDLINWRARLGTEEQWHMGGLKGFLLAWHDYGFEGVSKEVVDLLQGWRIQGNEKGVAVANGCPESGPYTDLEMAALLDWANLAVARKDILFEHYAYLLTLAMTARRAVQIAALRGRDLDREADKRSLMFRLNIPRAKQRGLAFRGAFRSLAIIEDLYLVLLQQHRQSVAAVSEAIGREVDPVLEREVPIFLNRKRLEDVENSDELKDLLLGRTPDQLHATTAELGSALRCCARASTARSERTGEFIHLSATRFRHTRGTKLRREGFSAFVIAELLDHSDTQNVRVYTENTAQEAVVINELVGAQLAPFAQACLGKLVHSAREAIRGDDPRSRVPNDRQHAVGTCGNYGFCASGYRACYTCYHFQPWVSGPHEEVLVDLYAEKERAREAGCAEVIVNANDQLILAVEHCVSMCKEAVDRMAGATLLESDAHE</sequence>
<dbReference type="AlphaFoldDB" id="A0A108U7N6"/>
<accession>A0A108U7N6</accession>